<accession>A0ABY1PS98</accession>
<sequence>MVHSTTYINRMRVPAHQLTIVKQLGIPIDNQSLPSLQADVIQDGVIGYSLQGNPKGRASDLIR</sequence>
<gene>
    <name evidence="1" type="ORF">SAMN06265222_101947</name>
</gene>
<reference evidence="1 2" key="1">
    <citation type="submission" date="2017-05" db="EMBL/GenBank/DDBJ databases">
        <authorList>
            <person name="Varghese N."/>
            <person name="Submissions S."/>
        </authorList>
    </citation>
    <scope>NUCLEOTIDE SEQUENCE [LARGE SCALE GENOMIC DNA]</scope>
    <source>
        <strain evidence="1 2">DSM 25457</strain>
    </source>
</reference>
<evidence type="ECO:0000313" key="1">
    <source>
        <dbReference type="EMBL" id="SMP43514.1"/>
    </source>
</evidence>
<evidence type="ECO:0000313" key="2">
    <source>
        <dbReference type="Proteomes" id="UP001158067"/>
    </source>
</evidence>
<name>A0ABY1PS98_9BACT</name>
<keyword evidence="2" id="KW-1185">Reference proteome</keyword>
<dbReference type="Proteomes" id="UP001158067">
    <property type="component" value="Unassembled WGS sequence"/>
</dbReference>
<comment type="caution">
    <text evidence="1">The sequence shown here is derived from an EMBL/GenBank/DDBJ whole genome shotgun (WGS) entry which is preliminary data.</text>
</comment>
<protein>
    <submittedName>
        <fullName evidence="1">Uncharacterized protein</fullName>
    </submittedName>
</protein>
<organism evidence="1 2">
    <name type="scientific">Neorhodopirellula lusitana</name>
    <dbReference type="NCBI Taxonomy" id="445327"/>
    <lineage>
        <taxon>Bacteria</taxon>
        <taxon>Pseudomonadati</taxon>
        <taxon>Planctomycetota</taxon>
        <taxon>Planctomycetia</taxon>
        <taxon>Pirellulales</taxon>
        <taxon>Pirellulaceae</taxon>
        <taxon>Neorhodopirellula</taxon>
    </lineage>
</organism>
<proteinExistence type="predicted"/>
<dbReference type="EMBL" id="FXUG01000001">
    <property type="protein sequence ID" value="SMP43514.1"/>
    <property type="molecule type" value="Genomic_DNA"/>
</dbReference>